<dbReference type="OrthoDB" id="526653at2759"/>
<name>A0A8J2JTW2_9HEXA</name>
<keyword evidence="3" id="KW-0175">Coiled coil</keyword>
<evidence type="ECO:0000256" key="2">
    <source>
        <dbReference type="RuleBase" id="RU366036"/>
    </source>
</evidence>
<keyword evidence="2" id="KW-0539">Nucleus</keyword>
<reference evidence="4" key="1">
    <citation type="submission" date="2021-06" db="EMBL/GenBank/DDBJ databases">
        <authorList>
            <person name="Hodson N. C."/>
            <person name="Mongue J. A."/>
            <person name="Jaron S. K."/>
        </authorList>
    </citation>
    <scope>NUCLEOTIDE SEQUENCE</scope>
</reference>
<dbReference type="PANTHER" id="PTHR13381:SF0">
    <property type="entry name" value="MEDIATOR OF RNA POLYMERASE II TRANSCRIPTION SUBUNIT 21"/>
    <property type="match status" value="1"/>
</dbReference>
<dbReference type="Pfam" id="PF11221">
    <property type="entry name" value="Med21"/>
    <property type="match status" value="1"/>
</dbReference>
<dbReference type="PANTHER" id="PTHR13381">
    <property type="entry name" value="RNA POLYMERASE II HOLOENZYME COMPONENT SRB7"/>
    <property type="match status" value="1"/>
</dbReference>
<keyword evidence="2" id="KW-0805">Transcription regulation</keyword>
<comment type="caution">
    <text evidence="4">The sequence shown here is derived from an EMBL/GenBank/DDBJ whole genome shotgun (WGS) entry which is preliminary data.</text>
</comment>
<dbReference type="AlphaFoldDB" id="A0A8J2JTW2"/>
<evidence type="ECO:0000256" key="1">
    <source>
        <dbReference type="ARBA" id="ARBA00023159"/>
    </source>
</evidence>
<comment type="subunit">
    <text evidence="2">Component of the Mediator complex.</text>
</comment>
<proteinExistence type="inferred from homology"/>
<dbReference type="EMBL" id="CAJVCH010102291">
    <property type="protein sequence ID" value="CAG7723758.1"/>
    <property type="molecule type" value="Genomic_DNA"/>
</dbReference>
<organism evidence="4 5">
    <name type="scientific">Allacma fusca</name>
    <dbReference type="NCBI Taxonomy" id="39272"/>
    <lineage>
        <taxon>Eukaryota</taxon>
        <taxon>Metazoa</taxon>
        <taxon>Ecdysozoa</taxon>
        <taxon>Arthropoda</taxon>
        <taxon>Hexapoda</taxon>
        <taxon>Collembola</taxon>
        <taxon>Symphypleona</taxon>
        <taxon>Sminthuridae</taxon>
        <taxon>Allacma</taxon>
    </lineage>
</organism>
<evidence type="ECO:0000256" key="3">
    <source>
        <dbReference type="SAM" id="Coils"/>
    </source>
</evidence>
<dbReference type="InterPro" id="IPR021384">
    <property type="entry name" value="Mediator_Med21"/>
</dbReference>
<comment type="subcellular location">
    <subcellularLocation>
        <location evidence="2">Nucleus</location>
    </subcellularLocation>
</comment>
<keyword evidence="1 2" id="KW-0010">Activator</keyword>
<evidence type="ECO:0000313" key="5">
    <source>
        <dbReference type="Proteomes" id="UP000708208"/>
    </source>
</evidence>
<comment type="similarity">
    <text evidence="2">Belongs to the Mediator complex subunit 21 family.</text>
</comment>
<dbReference type="Proteomes" id="UP000708208">
    <property type="component" value="Unassembled WGS sequence"/>
</dbReference>
<protein>
    <recommendedName>
        <fullName evidence="2">Mediator of RNA polymerase II transcription subunit 21</fullName>
    </recommendedName>
</protein>
<accession>A0A8J2JTW2</accession>
<sequence>MADRLTQLQDAVNHQADNFCNSIGLLQLHAPASKFPDRNGNAPPPLPIEKDELSLMFAAMIARCAKDIDFLIESLPSEESSTELQLASLRRLEQENHDAALKLKEVIGRGEQLLERVQQALAEISQAQIEMQKLENDPNAINTSSHIISFDLQGINVRGNEFILVKHVFKQGFTRRNTPQKMCNYKMCDNFERKSSNNGIKLGTPVSFHLLWS</sequence>
<dbReference type="GO" id="GO:0016592">
    <property type="term" value="C:mediator complex"/>
    <property type="evidence" value="ECO:0007669"/>
    <property type="project" value="UniProtKB-UniRule"/>
</dbReference>
<feature type="coiled-coil region" evidence="3">
    <location>
        <begin position="89"/>
        <end position="137"/>
    </location>
</feature>
<dbReference type="GO" id="GO:0006357">
    <property type="term" value="P:regulation of transcription by RNA polymerase II"/>
    <property type="evidence" value="ECO:0007669"/>
    <property type="project" value="TreeGrafter"/>
</dbReference>
<keyword evidence="2" id="KW-0804">Transcription</keyword>
<keyword evidence="5" id="KW-1185">Reference proteome</keyword>
<evidence type="ECO:0000313" key="4">
    <source>
        <dbReference type="EMBL" id="CAG7723758.1"/>
    </source>
</evidence>
<dbReference type="GO" id="GO:0003712">
    <property type="term" value="F:transcription coregulator activity"/>
    <property type="evidence" value="ECO:0007669"/>
    <property type="project" value="TreeGrafter"/>
</dbReference>
<comment type="function">
    <text evidence="2">Component of the Mediator complex, a coactivator involved in the regulated transcription of nearly all RNA polymerase II-dependent genes. Mediator functions as a bridge to convey information from gene-specific regulatory proteins to the basal RNA polymerase II transcription machinery. Mediator is recruited to promoters by direct interactions with regulatory proteins and serves as a scaffold for the assembly of a functional preinitiation complex with RNA polymerase II and the general transcription factors.</text>
</comment>
<gene>
    <name evidence="4" type="ORF">AFUS01_LOCUS12824</name>
</gene>